<dbReference type="InParanoid" id="A0A0V0QG57"/>
<evidence type="ECO:0000313" key="4">
    <source>
        <dbReference type="EMBL" id="KRX01198.1"/>
    </source>
</evidence>
<gene>
    <name evidence="4" type="ORF">PPERSA_03702</name>
</gene>
<comment type="caution">
    <text evidence="4">The sequence shown here is derived from an EMBL/GenBank/DDBJ whole genome shotgun (WGS) entry which is preliminary data.</text>
</comment>
<dbReference type="InterPro" id="IPR050961">
    <property type="entry name" value="BolA/IbaG_stress_morph_reg"/>
</dbReference>
<evidence type="ECO:0000256" key="1">
    <source>
        <dbReference type="ARBA" id="ARBA00005578"/>
    </source>
</evidence>
<evidence type="ECO:0000256" key="3">
    <source>
        <dbReference type="SAM" id="MobiDB-lite"/>
    </source>
</evidence>
<accession>A0A0V0QG57</accession>
<comment type="similarity">
    <text evidence="1 2">Belongs to the BolA/IbaG family.</text>
</comment>
<dbReference type="Pfam" id="PF01722">
    <property type="entry name" value="BolA"/>
    <property type="match status" value="1"/>
</dbReference>
<dbReference type="AlphaFoldDB" id="A0A0V0QG57"/>
<organism evidence="4 5">
    <name type="scientific">Pseudocohnilembus persalinus</name>
    <name type="common">Ciliate</name>
    <dbReference type="NCBI Taxonomy" id="266149"/>
    <lineage>
        <taxon>Eukaryota</taxon>
        <taxon>Sar</taxon>
        <taxon>Alveolata</taxon>
        <taxon>Ciliophora</taxon>
        <taxon>Intramacronucleata</taxon>
        <taxon>Oligohymenophorea</taxon>
        <taxon>Scuticociliatia</taxon>
        <taxon>Philasterida</taxon>
        <taxon>Pseudocohnilembidae</taxon>
        <taxon>Pseudocohnilembus</taxon>
    </lineage>
</organism>
<name>A0A0V0QG57_PSEPJ</name>
<protein>
    <submittedName>
        <fullName evidence="4">BolA protein</fullName>
    </submittedName>
</protein>
<proteinExistence type="inferred from homology"/>
<evidence type="ECO:0000256" key="2">
    <source>
        <dbReference type="RuleBase" id="RU003860"/>
    </source>
</evidence>
<dbReference type="SUPFAM" id="SSF82657">
    <property type="entry name" value="BolA-like"/>
    <property type="match status" value="1"/>
</dbReference>
<feature type="region of interest" description="Disordered" evidence="3">
    <location>
        <begin position="116"/>
        <end position="137"/>
    </location>
</feature>
<dbReference type="Proteomes" id="UP000054937">
    <property type="component" value="Unassembled WGS sequence"/>
</dbReference>
<dbReference type="GO" id="GO:0005739">
    <property type="term" value="C:mitochondrion"/>
    <property type="evidence" value="ECO:0007669"/>
    <property type="project" value="TreeGrafter"/>
</dbReference>
<keyword evidence="5" id="KW-1185">Reference proteome</keyword>
<reference evidence="4 5" key="1">
    <citation type="journal article" date="2015" name="Sci. Rep.">
        <title>Genome of the facultative scuticociliatosis pathogen Pseudocohnilembus persalinus provides insight into its virulence through horizontal gene transfer.</title>
        <authorList>
            <person name="Xiong J."/>
            <person name="Wang G."/>
            <person name="Cheng J."/>
            <person name="Tian M."/>
            <person name="Pan X."/>
            <person name="Warren A."/>
            <person name="Jiang C."/>
            <person name="Yuan D."/>
            <person name="Miao W."/>
        </authorList>
    </citation>
    <scope>NUCLEOTIDE SEQUENCE [LARGE SCALE GENOMIC DNA]</scope>
    <source>
        <strain evidence="4">36N120E</strain>
    </source>
</reference>
<dbReference type="Gene3D" id="3.10.20.90">
    <property type="entry name" value="Phosphatidylinositol 3-kinase Catalytic Subunit, Chain A, domain 1"/>
    <property type="match status" value="1"/>
</dbReference>
<dbReference type="OrthoDB" id="4983at2759"/>
<evidence type="ECO:0000313" key="5">
    <source>
        <dbReference type="Proteomes" id="UP000054937"/>
    </source>
</evidence>
<dbReference type="PANTHER" id="PTHR46229:SF2">
    <property type="entry name" value="BOLA-LIKE PROTEIN 1"/>
    <property type="match status" value="1"/>
</dbReference>
<dbReference type="PANTHER" id="PTHR46229">
    <property type="entry name" value="BOLA TRANSCRIPTION REGULATOR"/>
    <property type="match status" value="1"/>
</dbReference>
<dbReference type="InterPro" id="IPR036065">
    <property type="entry name" value="BolA-like_sf"/>
</dbReference>
<dbReference type="EMBL" id="LDAU01000175">
    <property type="protein sequence ID" value="KRX01198.1"/>
    <property type="molecule type" value="Genomic_DNA"/>
</dbReference>
<sequence>MLKLGNIVKNSQFFYKNSHLKQINYAQLNYFSDKLSIEQRIENKIVAQFNPSYFEIQNESKRHSRPGNQTHFNVVIVSNAFEKKNAVQKHQMVYKILGEEFQDGLHAITITAKTQEQWDQSQEKIESPGCRSGKKSQ</sequence>
<dbReference type="InterPro" id="IPR002634">
    <property type="entry name" value="BolA"/>
</dbReference>